<protein>
    <submittedName>
        <fullName evidence="8">Sugar transporter 4</fullName>
    </submittedName>
</protein>
<dbReference type="InterPro" id="IPR005829">
    <property type="entry name" value="Sugar_transporter_CS"/>
</dbReference>
<gene>
    <name evidence="8" type="ORF">DHEL01_v209568</name>
</gene>
<feature type="transmembrane region" description="Helical" evidence="6">
    <location>
        <begin position="347"/>
        <end position="370"/>
    </location>
</feature>
<dbReference type="EMBL" id="MAVT02001101">
    <property type="protein sequence ID" value="POS72040.1"/>
    <property type="molecule type" value="Genomic_DNA"/>
</dbReference>
<comment type="caution">
    <text evidence="8">The sequence shown here is derived from an EMBL/GenBank/DDBJ whole genome shotgun (WGS) entry which is preliminary data.</text>
</comment>
<keyword evidence="8" id="KW-0762">Sugar transport</keyword>
<feature type="transmembrane region" description="Helical" evidence="6">
    <location>
        <begin position="127"/>
        <end position="148"/>
    </location>
</feature>
<dbReference type="STRING" id="158607.A0A2P5HP65"/>
<name>A0A2P5HP65_DIAHE</name>
<keyword evidence="9" id="KW-1185">Reference proteome</keyword>
<feature type="transmembrane region" description="Helical" evidence="6">
    <location>
        <begin position="102"/>
        <end position="121"/>
    </location>
</feature>
<feature type="transmembrane region" description="Helical" evidence="6">
    <location>
        <begin position="192"/>
        <end position="214"/>
    </location>
</feature>
<dbReference type="OrthoDB" id="6612291at2759"/>
<evidence type="ECO:0000256" key="3">
    <source>
        <dbReference type="ARBA" id="ARBA00022692"/>
    </source>
</evidence>
<dbReference type="Gene3D" id="1.20.1250.20">
    <property type="entry name" value="MFS general substrate transporter like domains"/>
    <property type="match status" value="1"/>
</dbReference>
<dbReference type="GO" id="GO:0005351">
    <property type="term" value="F:carbohydrate:proton symporter activity"/>
    <property type="evidence" value="ECO:0007669"/>
    <property type="project" value="TreeGrafter"/>
</dbReference>
<dbReference type="InterPro" id="IPR020846">
    <property type="entry name" value="MFS_dom"/>
</dbReference>
<feature type="transmembrane region" description="Helical" evidence="6">
    <location>
        <begin position="75"/>
        <end position="95"/>
    </location>
</feature>
<comment type="subcellular location">
    <subcellularLocation>
        <location evidence="1">Membrane</location>
        <topology evidence="1">Multi-pass membrane protein</topology>
    </subcellularLocation>
</comment>
<feature type="transmembrane region" description="Helical" evidence="6">
    <location>
        <begin position="160"/>
        <end position="180"/>
    </location>
</feature>
<evidence type="ECO:0000313" key="8">
    <source>
        <dbReference type="EMBL" id="POS72040.1"/>
    </source>
</evidence>
<dbReference type="SUPFAM" id="SSF103473">
    <property type="entry name" value="MFS general substrate transporter"/>
    <property type="match status" value="1"/>
</dbReference>
<reference evidence="8" key="1">
    <citation type="submission" date="2017-09" db="EMBL/GenBank/DDBJ databases">
        <title>Polyketide synthases of a Diaporthe helianthi virulent isolate.</title>
        <authorList>
            <person name="Baroncelli R."/>
        </authorList>
    </citation>
    <scope>NUCLEOTIDE SEQUENCE [LARGE SCALE GENOMIC DNA]</scope>
    <source>
        <strain evidence="8">7/96</strain>
    </source>
</reference>
<comment type="similarity">
    <text evidence="2">Belongs to the major facilitator superfamily. Sugar transporter (TC 2.A.1.1) family.</text>
</comment>
<proteinExistence type="inferred from homology"/>
<evidence type="ECO:0000313" key="9">
    <source>
        <dbReference type="Proteomes" id="UP000094444"/>
    </source>
</evidence>
<evidence type="ECO:0000259" key="7">
    <source>
        <dbReference type="PROSITE" id="PS50850"/>
    </source>
</evidence>
<keyword evidence="3 6" id="KW-0812">Transmembrane</keyword>
<dbReference type="Pfam" id="PF00083">
    <property type="entry name" value="Sugar_tr"/>
    <property type="match status" value="1"/>
</dbReference>
<feature type="transmembrane region" description="Helical" evidence="6">
    <location>
        <begin position="382"/>
        <end position="403"/>
    </location>
</feature>
<feature type="transmembrane region" description="Helical" evidence="6">
    <location>
        <begin position="284"/>
        <end position="302"/>
    </location>
</feature>
<feature type="transmembrane region" description="Helical" evidence="6">
    <location>
        <begin position="450"/>
        <end position="468"/>
    </location>
</feature>
<accession>A0A2P5HP65</accession>
<organism evidence="8 9">
    <name type="scientific">Diaporthe helianthi</name>
    <dbReference type="NCBI Taxonomy" id="158607"/>
    <lineage>
        <taxon>Eukaryota</taxon>
        <taxon>Fungi</taxon>
        <taxon>Dikarya</taxon>
        <taxon>Ascomycota</taxon>
        <taxon>Pezizomycotina</taxon>
        <taxon>Sordariomycetes</taxon>
        <taxon>Sordariomycetidae</taxon>
        <taxon>Diaporthales</taxon>
        <taxon>Diaporthaceae</taxon>
        <taxon>Diaporthe</taxon>
    </lineage>
</organism>
<evidence type="ECO:0000256" key="6">
    <source>
        <dbReference type="SAM" id="Phobius"/>
    </source>
</evidence>
<dbReference type="InterPro" id="IPR036259">
    <property type="entry name" value="MFS_trans_sf"/>
</dbReference>
<dbReference type="PROSITE" id="PS00217">
    <property type="entry name" value="SUGAR_TRANSPORT_2"/>
    <property type="match status" value="1"/>
</dbReference>
<dbReference type="Proteomes" id="UP000094444">
    <property type="component" value="Unassembled WGS sequence"/>
</dbReference>
<dbReference type="PROSITE" id="PS50850">
    <property type="entry name" value="MFS"/>
    <property type="match status" value="1"/>
</dbReference>
<dbReference type="InterPro" id="IPR050360">
    <property type="entry name" value="MFS_Sugar_Transporters"/>
</dbReference>
<feature type="transmembrane region" description="Helical" evidence="6">
    <location>
        <begin position="415"/>
        <end position="438"/>
    </location>
</feature>
<keyword evidence="4 6" id="KW-1133">Transmembrane helix</keyword>
<sequence length="534" mass="58698">MAGISDTRGPKQHRIMDHWRCLLSCSLVSLTAILYGADVAIVDTLQAMPGFLEVFGNRDPTTPIGYNISPLRQQLFGTLVMLGTALSSALSGAVSHYLGRRASIWVGSVLLTLSTVIMMVVNNIGGVYAARFLVGLSQGLIYTFFNLYLQECAPARYRGLMLSLSGCALIFGSLMASIISNYSVKLSGRLQYQVPLGTTLLIPAIFMFGGIFTVPESPRWLLLRHKEEKARKSLKALRPKNEPEESINIELSYMKAAIDEERRLAEGASFVDVFRHPVDRRRTLIVLGTSALTPITGITWHATYGTYMFQMAGIKNPFEHGVGLAASALGFCILNSLAITKMGYRRPWLIIGMLICAVCNIIMASVYSAYPDSQASGITTISTFHVLNLGYIGMVLPFTRLICGELPSQRLRAMTLGLAIGVGALGEWVSNFIAPYFLNPDALGWNAKFAFLWAPGCFLAALWVYLYVPEVKDRKLEEIDEMFLARLSAKKFRGYECTGIGAMMAEHESHPSISNVSERKDEVNVVTRAGTNPV</sequence>
<evidence type="ECO:0000256" key="2">
    <source>
        <dbReference type="ARBA" id="ARBA00010992"/>
    </source>
</evidence>
<evidence type="ECO:0000256" key="4">
    <source>
        <dbReference type="ARBA" id="ARBA00022989"/>
    </source>
</evidence>
<evidence type="ECO:0000256" key="1">
    <source>
        <dbReference type="ARBA" id="ARBA00004141"/>
    </source>
</evidence>
<evidence type="ECO:0000256" key="5">
    <source>
        <dbReference type="ARBA" id="ARBA00023136"/>
    </source>
</evidence>
<feature type="transmembrane region" description="Helical" evidence="6">
    <location>
        <begin position="21"/>
        <end position="42"/>
    </location>
</feature>
<feature type="domain" description="Major facilitator superfamily (MFS) profile" evidence="7">
    <location>
        <begin position="24"/>
        <end position="472"/>
    </location>
</feature>
<keyword evidence="8" id="KW-0813">Transport</keyword>
<dbReference type="InterPro" id="IPR005828">
    <property type="entry name" value="MFS_sugar_transport-like"/>
</dbReference>
<dbReference type="GO" id="GO:0016020">
    <property type="term" value="C:membrane"/>
    <property type="evidence" value="ECO:0007669"/>
    <property type="project" value="UniProtKB-SubCell"/>
</dbReference>
<feature type="transmembrane region" description="Helical" evidence="6">
    <location>
        <begin position="322"/>
        <end position="340"/>
    </location>
</feature>
<dbReference type="FunFam" id="1.20.1250.20:FF:000078">
    <property type="entry name" value="MFS maltose transporter, putative"/>
    <property type="match status" value="1"/>
</dbReference>
<dbReference type="PANTHER" id="PTHR48022">
    <property type="entry name" value="PLASTIDIC GLUCOSE TRANSPORTER 4"/>
    <property type="match status" value="1"/>
</dbReference>
<dbReference type="InParanoid" id="A0A2P5HP65"/>
<keyword evidence="5 6" id="KW-0472">Membrane</keyword>
<dbReference type="PANTHER" id="PTHR48022:SF10">
    <property type="entry name" value="MAJOR FACILITATOR SUPERFAMILY (MFS) PROFILE DOMAIN-CONTAINING PROTEIN"/>
    <property type="match status" value="1"/>
</dbReference>
<dbReference type="AlphaFoldDB" id="A0A2P5HP65"/>